<evidence type="ECO:0000313" key="2">
    <source>
        <dbReference type="Proteomes" id="UP000250078"/>
    </source>
</evidence>
<gene>
    <name evidence="1" type="ORF">K441DRAFT_373993</name>
</gene>
<accession>A0ACC8ELX0</accession>
<keyword evidence="2" id="KW-1185">Reference proteome</keyword>
<protein>
    <submittedName>
        <fullName evidence="1">Uncharacterized protein</fullName>
    </submittedName>
</protein>
<dbReference type="EMBL" id="KV748265">
    <property type="protein sequence ID" value="OCK87213.1"/>
    <property type="molecule type" value="Genomic_DNA"/>
</dbReference>
<name>A0ACC8ELX0_9PEZI</name>
<proteinExistence type="predicted"/>
<evidence type="ECO:0000313" key="1">
    <source>
        <dbReference type="EMBL" id="OCK87213.1"/>
    </source>
</evidence>
<reference evidence="1 2" key="1">
    <citation type="journal article" date="2016" name="Nat. Commun.">
        <title>Ectomycorrhizal ecology is imprinted in the genome of the dominant symbiotic fungus Cenococcum geophilum.</title>
        <authorList>
            <consortium name="DOE Joint Genome Institute"/>
            <person name="Peter M."/>
            <person name="Kohler A."/>
            <person name="Ohm R.A."/>
            <person name="Kuo A."/>
            <person name="Krutzmann J."/>
            <person name="Morin E."/>
            <person name="Arend M."/>
            <person name="Barry K.W."/>
            <person name="Binder M."/>
            <person name="Choi C."/>
            <person name="Clum A."/>
            <person name="Copeland A."/>
            <person name="Grisel N."/>
            <person name="Haridas S."/>
            <person name="Kipfer T."/>
            <person name="LaButti K."/>
            <person name="Lindquist E."/>
            <person name="Lipzen A."/>
            <person name="Maire R."/>
            <person name="Meier B."/>
            <person name="Mihaltcheva S."/>
            <person name="Molinier V."/>
            <person name="Murat C."/>
            <person name="Poggeler S."/>
            <person name="Quandt C.A."/>
            <person name="Sperisen C."/>
            <person name="Tritt A."/>
            <person name="Tisserant E."/>
            <person name="Crous P.W."/>
            <person name="Henrissat B."/>
            <person name="Nehls U."/>
            <person name="Egli S."/>
            <person name="Spatafora J.W."/>
            <person name="Grigoriev I.V."/>
            <person name="Martin F.M."/>
        </authorList>
    </citation>
    <scope>NUCLEOTIDE SEQUENCE [LARGE SCALE GENOMIC DNA]</scope>
    <source>
        <strain evidence="1 2">1.58</strain>
    </source>
</reference>
<dbReference type="Proteomes" id="UP000250078">
    <property type="component" value="Unassembled WGS sequence"/>
</dbReference>
<sequence length="131" mass="14282">MKFQGGLCYGSSLIAIVASRRWRVAVGTWALTAIDSLGGASKGIRSTHAPPSTHYAPSTIHLPLQTHPLTPIPDIITKPEAALIPRLLSTPVTLPQSQHWPLPLFLFGPPKRNKTTRYSGRDMHVSQLSMP</sequence>
<organism evidence="1 2">
    <name type="scientific">Cenococcum geophilum 1.58</name>
    <dbReference type="NCBI Taxonomy" id="794803"/>
    <lineage>
        <taxon>Eukaryota</taxon>
        <taxon>Fungi</taxon>
        <taxon>Dikarya</taxon>
        <taxon>Ascomycota</taxon>
        <taxon>Pezizomycotina</taxon>
        <taxon>Dothideomycetes</taxon>
        <taxon>Pleosporomycetidae</taxon>
        <taxon>Gloniales</taxon>
        <taxon>Gloniaceae</taxon>
        <taxon>Cenococcum</taxon>
    </lineage>
</organism>